<dbReference type="CDD" id="cd00093">
    <property type="entry name" value="HTH_XRE"/>
    <property type="match status" value="1"/>
</dbReference>
<comment type="caution">
    <text evidence="2">The sequence shown here is derived from an EMBL/GenBank/DDBJ whole genome shotgun (WGS) entry which is preliminary data.</text>
</comment>
<dbReference type="SUPFAM" id="SSF47413">
    <property type="entry name" value="lambda repressor-like DNA-binding domains"/>
    <property type="match status" value="1"/>
</dbReference>
<proteinExistence type="predicted"/>
<sequence length="288" mass="31538">MSTTAPKHGDLGKALRSWRDRVDPAEVGVPHGGVRRAAGLRREELAQLAQVSVDYLIRLEQGRATSPSPQVLEALARALRLSGQERAHLFRLAGHTPPGPDRIPRYISPSLQRLLDQLDGTPLSVHDAAGNLVTCNALWTALFGDQSLRKGRDANVYWRHFTGDAGPVSHTDEQRERFEVNGVGDLRASSARYPDDPDLRSLIDDLYERSPRFAELWDSHVVADHVNDTKTIHHPAVGSITMDCDVLTVPGSDLHIIAYTTKPGSEAAGKLRLLAAIGVQDLTALPDR</sequence>
<evidence type="ECO:0000259" key="1">
    <source>
        <dbReference type="PROSITE" id="PS50943"/>
    </source>
</evidence>
<protein>
    <submittedName>
        <fullName evidence="2">Helix-turn-helix transcriptional regulator</fullName>
    </submittedName>
</protein>
<feature type="domain" description="HTH cro/C1-type" evidence="1">
    <location>
        <begin position="35"/>
        <end position="86"/>
    </location>
</feature>
<dbReference type="InterPro" id="IPR010982">
    <property type="entry name" value="Lambda_DNA-bd_dom_sf"/>
</dbReference>
<name>A0ABP9HZ45_9ACTN</name>
<dbReference type="Gene3D" id="1.10.260.40">
    <property type="entry name" value="lambda repressor-like DNA-binding domains"/>
    <property type="match status" value="1"/>
</dbReference>
<dbReference type="Gene3D" id="3.30.450.180">
    <property type="match status" value="1"/>
</dbReference>
<organism evidence="2 3">
    <name type="scientific">Yinghuangia aomiensis</name>
    <dbReference type="NCBI Taxonomy" id="676205"/>
    <lineage>
        <taxon>Bacteria</taxon>
        <taxon>Bacillati</taxon>
        <taxon>Actinomycetota</taxon>
        <taxon>Actinomycetes</taxon>
        <taxon>Kitasatosporales</taxon>
        <taxon>Streptomycetaceae</taxon>
        <taxon>Yinghuangia</taxon>
    </lineage>
</organism>
<dbReference type="PANTHER" id="PTHR35010">
    <property type="entry name" value="BLL4672 PROTEIN-RELATED"/>
    <property type="match status" value="1"/>
</dbReference>
<keyword evidence="3" id="KW-1185">Reference proteome</keyword>
<dbReference type="InterPro" id="IPR001387">
    <property type="entry name" value="Cro/C1-type_HTH"/>
</dbReference>
<dbReference type="PANTHER" id="PTHR35010:SF2">
    <property type="entry name" value="BLL4672 PROTEIN"/>
    <property type="match status" value="1"/>
</dbReference>
<reference evidence="3" key="1">
    <citation type="journal article" date="2019" name="Int. J. Syst. Evol. Microbiol.">
        <title>The Global Catalogue of Microorganisms (GCM) 10K type strain sequencing project: providing services to taxonomists for standard genome sequencing and annotation.</title>
        <authorList>
            <consortium name="The Broad Institute Genomics Platform"/>
            <consortium name="The Broad Institute Genome Sequencing Center for Infectious Disease"/>
            <person name="Wu L."/>
            <person name="Ma J."/>
        </authorList>
    </citation>
    <scope>NUCLEOTIDE SEQUENCE [LARGE SCALE GENOMIC DNA]</scope>
    <source>
        <strain evidence="3">JCM 17986</strain>
    </source>
</reference>
<dbReference type="RefSeq" id="WP_345678828.1">
    <property type="nucleotide sequence ID" value="NZ_BAABHS010000025.1"/>
</dbReference>
<gene>
    <name evidence="2" type="ORF">GCM10023205_59570</name>
</gene>
<dbReference type="Pfam" id="PF13560">
    <property type="entry name" value="HTH_31"/>
    <property type="match status" value="1"/>
</dbReference>
<dbReference type="PROSITE" id="PS50943">
    <property type="entry name" value="HTH_CROC1"/>
    <property type="match status" value="1"/>
</dbReference>
<dbReference type="Pfam" id="PF17765">
    <property type="entry name" value="MLTR_LBD"/>
    <property type="match status" value="1"/>
</dbReference>
<evidence type="ECO:0000313" key="2">
    <source>
        <dbReference type="EMBL" id="GAA4982257.1"/>
    </source>
</evidence>
<accession>A0ABP9HZ45</accession>
<dbReference type="Proteomes" id="UP001500466">
    <property type="component" value="Unassembled WGS sequence"/>
</dbReference>
<dbReference type="EMBL" id="BAABHS010000025">
    <property type="protein sequence ID" value="GAA4982257.1"/>
    <property type="molecule type" value="Genomic_DNA"/>
</dbReference>
<dbReference type="InterPro" id="IPR041413">
    <property type="entry name" value="MLTR_LBD"/>
</dbReference>
<evidence type="ECO:0000313" key="3">
    <source>
        <dbReference type="Proteomes" id="UP001500466"/>
    </source>
</evidence>
<dbReference type="SMART" id="SM00530">
    <property type="entry name" value="HTH_XRE"/>
    <property type="match status" value="1"/>
</dbReference>